<comment type="similarity">
    <text evidence="1 4 6">Belongs to the IF-3 family.</text>
</comment>
<feature type="region of interest" description="Disordered" evidence="7">
    <location>
        <begin position="1"/>
        <end position="24"/>
    </location>
</feature>
<gene>
    <name evidence="4 10" type="primary">infC</name>
    <name evidence="10" type="ORF">DF168_00066</name>
</gene>
<evidence type="ECO:0000256" key="5">
    <source>
        <dbReference type="NCBIfam" id="TIGR00168"/>
    </source>
</evidence>
<evidence type="ECO:0000313" key="11">
    <source>
        <dbReference type="Proteomes" id="UP000247465"/>
    </source>
</evidence>
<evidence type="ECO:0000256" key="7">
    <source>
        <dbReference type="SAM" id="MobiDB-lite"/>
    </source>
</evidence>
<keyword evidence="2 4" id="KW-0396">Initiation factor</keyword>
<feature type="domain" description="Translation initiation factor 3 C-terminal" evidence="8">
    <location>
        <begin position="100"/>
        <end position="183"/>
    </location>
</feature>
<organism evidence="10 11">
    <name type="scientific">Candidatus Moanibacter tarae</name>
    <dbReference type="NCBI Taxonomy" id="2200854"/>
    <lineage>
        <taxon>Bacteria</taxon>
        <taxon>Pseudomonadati</taxon>
        <taxon>Verrucomicrobiota</taxon>
        <taxon>Opitutia</taxon>
        <taxon>Puniceicoccales</taxon>
        <taxon>Puniceicoccales incertae sedis</taxon>
        <taxon>Candidatus Moanibacter</taxon>
    </lineage>
</organism>
<dbReference type="AlphaFoldDB" id="A0A2Z4AFT4"/>
<proteinExistence type="inferred from homology"/>
<sequence>MANYFNSGGRNRGRRFSRQPSVRKNERIRAREIRVIGPDSRQIGILSTPEALNMARKMGLDLVEISATAQPPVCRILDFGKYQYEIAKKGKDQKRQSKTKLKEVKFRVRIEQHDYLVKLKRAEEFLDKGNKVKLTLSFRGREMEHKELGFDVVHKAVKDLTHIGVGDGQPKMAGRNITLLMNPLPESRRILKYNDPDEE</sequence>
<dbReference type="Proteomes" id="UP000247465">
    <property type="component" value="Chromosome"/>
</dbReference>
<dbReference type="InterPro" id="IPR019813">
    <property type="entry name" value="Translation_initiation_fac3_CS"/>
</dbReference>
<comment type="subunit">
    <text evidence="4 6">Monomer.</text>
</comment>
<dbReference type="PANTHER" id="PTHR10938:SF0">
    <property type="entry name" value="TRANSLATION INITIATION FACTOR IF-3, MITOCHONDRIAL"/>
    <property type="match status" value="1"/>
</dbReference>
<keyword evidence="4" id="KW-0963">Cytoplasm</keyword>
<dbReference type="InterPro" id="IPR036787">
    <property type="entry name" value="T_IF-3_N_sf"/>
</dbReference>
<dbReference type="Pfam" id="PF05198">
    <property type="entry name" value="IF3_N"/>
    <property type="match status" value="1"/>
</dbReference>
<comment type="function">
    <text evidence="4 6">IF-3 binds to the 30S ribosomal subunit and shifts the equilibrium between 70S ribosomes and their 50S and 30S subunits in favor of the free subunits, thus enhancing the availability of 30S subunits on which protein synthesis initiation begins.</text>
</comment>
<dbReference type="PANTHER" id="PTHR10938">
    <property type="entry name" value="TRANSLATION INITIATION FACTOR IF-3"/>
    <property type="match status" value="1"/>
</dbReference>
<dbReference type="FunFam" id="3.10.20.80:FF:000001">
    <property type="entry name" value="Translation initiation factor IF-3"/>
    <property type="match status" value="1"/>
</dbReference>
<dbReference type="GO" id="GO:0043022">
    <property type="term" value="F:ribosome binding"/>
    <property type="evidence" value="ECO:0007669"/>
    <property type="project" value="UniProtKB-ARBA"/>
</dbReference>
<dbReference type="KEGG" id="mtar:DF168_00066"/>
<comment type="subcellular location">
    <subcellularLocation>
        <location evidence="4 6">Cytoplasm</location>
    </subcellularLocation>
</comment>
<dbReference type="SUPFAM" id="SSF55200">
    <property type="entry name" value="Translation initiation factor IF3, C-terminal domain"/>
    <property type="match status" value="1"/>
</dbReference>
<dbReference type="GO" id="GO:0003743">
    <property type="term" value="F:translation initiation factor activity"/>
    <property type="evidence" value="ECO:0007669"/>
    <property type="project" value="UniProtKB-UniRule"/>
</dbReference>
<evidence type="ECO:0000256" key="3">
    <source>
        <dbReference type="ARBA" id="ARBA00022917"/>
    </source>
</evidence>
<dbReference type="InterPro" id="IPR019814">
    <property type="entry name" value="Translation_initiation_fac_3_N"/>
</dbReference>
<dbReference type="InterPro" id="IPR036788">
    <property type="entry name" value="T_IF-3_C_sf"/>
</dbReference>
<evidence type="ECO:0000313" key="10">
    <source>
        <dbReference type="EMBL" id="AWT58894.1"/>
    </source>
</evidence>
<dbReference type="NCBIfam" id="TIGR00168">
    <property type="entry name" value="infC"/>
    <property type="match status" value="1"/>
</dbReference>
<name>A0A2Z4AFT4_9BACT</name>
<dbReference type="SUPFAM" id="SSF54364">
    <property type="entry name" value="Translation initiation factor IF3, N-terminal domain"/>
    <property type="match status" value="1"/>
</dbReference>
<dbReference type="InterPro" id="IPR019815">
    <property type="entry name" value="Translation_initiation_fac_3_C"/>
</dbReference>
<reference evidence="10 11" key="1">
    <citation type="submission" date="2018-06" db="EMBL/GenBank/DDBJ databases">
        <title>Draft Genome Sequence of a Novel Marine Bacterium Related to the Verrucomicrobia.</title>
        <authorList>
            <person name="Vosseberg J."/>
            <person name="Martijn J."/>
            <person name="Ettema T.J.G."/>
        </authorList>
    </citation>
    <scope>NUCLEOTIDE SEQUENCE [LARGE SCALE GENOMIC DNA]</scope>
    <source>
        <strain evidence="10">TARA_B100001123</strain>
    </source>
</reference>
<feature type="domain" description="Translation initiation factor 3 N-terminal" evidence="9">
    <location>
        <begin position="25"/>
        <end position="92"/>
    </location>
</feature>
<accession>A0A2Z4AFT4</accession>
<evidence type="ECO:0000256" key="1">
    <source>
        <dbReference type="ARBA" id="ARBA00005439"/>
    </source>
</evidence>
<dbReference type="FunFam" id="3.30.110.10:FF:000001">
    <property type="entry name" value="Translation initiation factor IF-3"/>
    <property type="match status" value="1"/>
</dbReference>
<protein>
    <recommendedName>
        <fullName evidence="4 5">Translation initiation factor IF-3</fullName>
    </recommendedName>
</protein>
<evidence type="ECO:0000256" key="6">
    <source>
        <dbReference type="RuleBase" id="RU000646"/>
    </source>
</evidence>
<dbReference type="Gene3D" id="3.30.110.10">
    <property type="entry name" value="Translation initiation factor 3 (IF-3), C-terminal domain"/>
    <property type="match status" value="1"/>
</dbReference>
<dbReference type="GO" id="GO:0016020">
    <property type="term" value="C:membrane"/>
    <property type="evidence" value="ECO:0007669"/>
    <property type="project" value="TreeGrafter"/>
</dbReference>
<dbReference type="InterPro" id="IPR001288">
    <property type="entry name" value="Translation_initiation_fac_3"/>
</dbReference>
<dbReference type="HAMAP" id="MF_00080">
    <property type="entry name" value="IF_3"/>
    <property type="match status" value="1"/>
</dbReference>
<dbReference type="GO" id="GO:0032790">
    <property type="term" value="P:ribosome disassembly"/>
    <property type="evidence" value="ECO:0007669"/>
    <property type="project" value="TreeGrafter"/>
</dbReference>
<dbReference type="Gene3D" id="3.10.20.80">
    <property type="entry name" value="Translation initiation factor 3 (IF-3), N-terminal domain"/>
    <property type="match status" value="1"/>
</dbReference>
<dbReference type="PROSITE" id="PS00938">
    <property type="entry name" value="IF3"/>
    <property type="match status" value="1"/>
</dbReference>
<evidence type="ECO:0000259" key="8">
    <source>
        <dbReference type="Pfam" id="PF00707"/>
    </source>
</evidence>
<dbReference type="EMBL" id="CP029803">
    <property type="protein sequence ID" value="AWT58894.1"/>
    <property type="molecule type" value="Genomic_DNA"/>
</dbReference>
<keyword evidence="3 4" id="KW-0648">Protein biosynthesis</keyword>
<evidence type="ECO:0000256" key="4">
    <source>
        <dbReference type="HAMAP-Rule" id="MF_00080"/>
    </source>
</evidence>
<evidence type="ECO:0000259" key="9">
    <source>
        <dbReference type="Pfam" id="PF05198"/>
    </source>
</evidence>
<evidence type="ECO:0000256" key="2">
    <source>
        <dbReference type="ARBA" id="ARBA00022540"/>
    </source>
</evidence>
<dbReference type="Pfam" id="PF00707">
    <property type="entry name" value="IF3_C"/>
    <property type="match status" value="1"/>
</dbReference>
<dbReference type="GO" id="GO:0005829">
    <property type="term" value="C:cytosol"/>
    <property type="evidence" value="ECO:0007669"/>
    <property type="project" value="TreeGrafter"/>
</dbReference>